<evidence type="ECO:0000313" key="2">
    <source>
        <dbReference type="EMBL" id="KAK4415379.1"/>
    </source>
</evidence>
<dbReference type="EMBL" id="JACGWO010000011">
    <property type="protein sequence ID" value="KAK4415379.1"/>
    <property type="molecule type" value="Genomic_DNA"/>
</dbReference>
<dbReference type="Proteomes" id="UP001293254">
    <property type="component" value="Unassembled WGS sequence"/>
</dbReference>
<gene>
    <name evidence="2" type="ORF">Salat_2645300</name>
</gene>
<reference evidence="2" key="2">
    <citation type="journal article" date="2024" name="Plant">
        <title>Genomic evolution and insights into agronomic trait innovations of Sesamum species.</title>
        <authorList>
            <person name="Miao H."/>
            <person name="Wang L."/>
            <person name="Qu L."/>
            <person name="Liu H."/>
            <person name="Sun Y."/>
            <person name="Le M."/>
            <person name="Wang Q."/>
            <person name="Wei S."/>
            <person name="Zheng Y."/>
            <person name="Lin W."/>
            <person name="Duan Y."/>
            <person name="Cao H."/>
            <person name="Xiong S."/>
            <person name="Wang X."/>
            <person name="Wei L."/>
            <person name="Li C."/>
            <person name="Ma Q."/>
            <person name="Ju M."/>
            <person name="Zhao R."/>
            <person name="Li G."/>
            <person name="Mu C."/>
            <person name="Tian Q."/>
            <person name="Mei H."/>
            <person name="Zhang T."/>
            <person name="Gao T."/>
            <person name="Zhang H."/>
        </authorList>
    </citation>
    <scope>NUCLEOTIDE SEQUENCE</scope>
    <source>
        <strain evidence="2">3651</strain>
    </source>
</reference>
<name>A0AAE1XPT3_9LAMI</name>
<evidence type="ECO:0000313" key="3">
    <source>
        <dbReference type="Proteomes" id="UP001293254"/>
    </source>
</evidence>
<proteinExistence type="predicted"/>
<protein>
    <submittedName>
        <fullName evidence="2">Uncharacterized protein</fullName>
    </submittedName>
</protein>
<comment type="caution">
    <text evidence="2">The sequence shown here is derived from an EMBL/GenBank/DDBJ whole genome shotgun (WGS) entry which is preliminary data.</text>
</comment>
<organism evidence="2 3">
    <name type="scientific">Sesamum alatum</name>
    <dbReference type="NCBI Taxonomy" id="300844"/>
    <lineage>
        <taxon>Eukaryota</taxon>
        <taxon>Viridiplantae</taxon>
        <taxon>Streptophyta</taxon>
        <taxon>Embryophyta</taxon>
        <taxon>Tracheophyta</taxon>
        <taxon>Spermatophyta</taxon>
        <taxon>Magnoliopsida</taxon>
        <taxon>eudicotyledons</taxon>
        <taxon>Gunneridae</taxon>
        <taxon>Pentapetalae</taxon>
        <taxon>asterids</taxon>
        <taxon>lamiids</taxon>
        <taxon>Lamiales</taxon>
        <taxon>Pedaliaceae</taxon>
        <taxon>Sesamum</taxon>
    </lineage>
</organism>
<sequence length="145" mass="15785">MTMVSPTDGTTVGFPCNGVPAAMTTALDEDEAIHKHFNYSKFSNLAKRVLKEGDVEALKTLERFRARWREKYGFGSVGSVSSSVGSIMEVATSPMRTEGCGVQLSTPPPRVSSHRVLPRVSSAGDKDEWSCELGDRPDGTVHRHC</sequence>
<evidence type="ECO:0000256" key="1">
    <source>
        <dbReference type="SAM" id="MobiDB-lite"/>
    </source>
</evidence>
<feature type="region of interest" description="Disordered" evidence="1">
    <location>
        <begin position="98"/>
        <end position="133"/>
    </location>
</feature>
<accession>A0AAE1XPT3</accession>
<dbReference type="AlphaFoldDB" id="A0AAE1XPT3"/>
<keyword evidence="3" id="KW-1185">Reference proteome</keyword>
<feature type="compositionally biased region" description="Basic and acidic residues" evidence="1">
    <location>
        <begin position="124"/>
        <end position="133"/>
    </location>
</feature>
<reference evidence="2" key="1">
    <citation type="submission" date="2020-06" db="EMBL/GenBank/DDBJ databases">
        <authorList>
            <person name="Li T."/>
            <person name="Hu X."/>
            <person name="Zhang T."/>
            <person name="Song X."/>
            <person name="Zhang H."/>
            <person name="Dai N."/>
            <person name="Sheng W."/>
            <person name="Hou X."/>
            <person name="Wei L."/>
        </authorList>
    </citation>
    <scope>NUCLEOTIDE SEQUENCE</scope>
    <source>
        <strain evidence="2">3651</strain>
        <tissue evidence="2">Leaf</tissue>
    </source>
</reference>